<name>A0ABY2UNE2_9RHOB</name>
<evidence type="ECO:0000313" key="1">
    <source>
        <dbReference type="EMBL" id="TLP55326.1"/>
    </source>
</evidence>
<evidence type="ECO:0008006" key="3">
    <source>
        <dbReference type="Google" id="ProtNLM"/>
    </source>
</evidence>
<dbReference type="EMBL" id="VAUA01000016">
    <property type="protein sequence ID" value="TLP55326.1"/>
    <property type="molecule type" value="Genomic_DNA"/>
</dbReference>
<comment type="caution">
    <text evidence="1">The sequence shown here is derived from an EMBL/GenBank/DDBJ whole genome shotgun (WGS) entry which is preliminary data.</text>
</comment>
<sequence length="157" mass="18788">MKRPEQMLQLQALNEMRVQHAKNKLYRASVKKRRVAQALDSFTQELQRKQSGIGEYARQRFMQMPDQDHRLSSFQSIAYGVFQRRQELTHIQHNIEHKALEQEHVEGEYQEQAKRYKSKLETQKTVDRFSVQILRQRDELVEMEAEDDIYPTLRGQA</sequence>
<keyword evidence="2" id="KW-1185">Reference proteome</keyword>
<gene>
    <name evidence="1" type="ORF">FEE96_22905</name>
</gene>
<reference evidence="1 2" key="1">
    <citation type="submission" date="2019-05" db="EMBL/GenBank/DDBJ databases">
        <title>Draft genome sequence of Pelagicola sp. DSW4-44.</title>
        <authorList>
            <person name="Oh J."/>
        </authorList>
    </citation>
    <scope>NUCLEOTIDE SEQUENCE [LARGE SCALE GENOMIC DNA]</scope>
    <source>
        <strain evidence="1 2">DSW4-44</strain>
    </source>
</reference>
<dbReference type="RefSeq" id="WP_138165451.1">
    <property type="nucleotide sequence ID" value="NZ_VAUA01000016.1"/>
</dbReference>
<dbReference type="Proteomes" id="UP000305041">
    <property type="component" value="Unassembled WGS sequence"/>
</dbReference>
<evidence type="ECO:0000313" key="2">
    <source>
        <dbReference type="Proteomes" id="UP000305041"/>
    </source>
</evidence>
<organism evidence="1 2">
    <name type="scientific">Parasedimentitalea maritima</name>
    <dbReference type="NCBI Taxonomy" id="2578117"/>
    <lineage>
        <taxon>Bacteria</taxon>
        <taxon>Pseudomonadati</taxon>
        <taxon>Pseudomonadota</taxon>
        <taxon>Alphaproteobacteria</taxon>
        <taxon>Rhodobacterales</taxon>
        <taxon>Paracoccaceae</taxon>
        <taxon>Parasedimentitalea</taxon>
    </lineage>
</organism>
<proteinExistence type="predicted"/>
<accession>A0ABY2UNE2</accession>
<protein>
    <recommendedName>
        <fullName evidence="3">Flagellar FliJ protein</fullName>
    </recommendedName>
</protein>